<evidence type="ECO:0000313" key="2">
    <source>
        <dbReference type="EMBL" id="ACU60864.1"/>
    </source>
</evidence>
<sequence>MQQIAQKHLNKLNLLLENYRTTNDTFLKGKLGLIYYYSHLYKVTEAPALKCKTEDLIGEVFANINAGVPALMGASLSSGGAGFGYALNAMSLQGFLQFEVNDELENLDEFLYRSALDLIAADNFDFLHGALGVVHYFTERMHTSPQVAVYLDSLIEKICLNAVEEDGGYWFKNSQIKIDGEDVISFGLSHGQCGILLILLNAYAHSVHKELIRKVITGGIHFILKHKIDIDFSLNEYSFFPFIMKSDAREISAPNRMGWCYGDLNEVLLLYRAGKLFNDDNLLMLADLIGVQSMMRQDENATMVISSGFCHGAAGLAQFCKTLYNERGLEQYRKGYEYWIERTIILLEEELPQNIYAGKEGDVLEGAIGVAFTLLSYVSEHELNWSKAFLL</sequence>
<dbReference type="Pfam" id="PF05147">
    <property type="entry name" value="LANC_like"/>
    <property type="match status" value="1"/>
</dbReference>
<keyword evidence="1" id="KW-0479">Metal-binding</keyword>
<dbReference type="InterPro" id="IPR007822">
    <property type="entry name" value="LANC-like"/>
</dbReference>
<dbReference type="GO" id="GO:0031179">
    <property type="term" value="P:peptide modification"/>
    <property type="evidence" value="ECO:0007669"/>
    <property type="project" value="InterPro"/>
</dbReference>
<dbReference type="OrthoDB" id="6313827at2"/>
<dbReference type="CDD" id="cd04793">
    <property type="entry name" value="LanC"/>
    <property type="match status" value="1"/>
</dbReference>
<dbReference type="EMBL" id="CP001699">
    <property type="protein sequence ID" value="ACU60864.1"/>
    <property type="molecule type" value="Genomic_DNA"/>
</dbReference>
<name>A0A979G4T6_CHIPD</name>
<reference evidence="3" key="1">
    <citation type="submission" date="2009-08" db="EMBL/GenBank/DDBJ databases">
        <title>The complete genome of Chitinophaga pinensis DSM 2588.</title>
        <authorList>
            <consortium name="US DOE Joint Genome Institute (JGI-PGF)"/>
            <person name="Lucas S."/>
            <person name="Copeland A."/>
            <person name="Lapidus A."/>
            <person name="Glavina del Rio T."/>
            <person name="Dalin E."/>
            <person name="Tice H."/>
            <person name="Bruce D."/>
            <person name="Goodwin L."/>
            <person name="Pitluck S."/>
            <person name="Kyrpides N."/>
            <person name="Mavromatis K."/>
            <person name="Ivanova N."/>
            <person name="Mikhailova N."/>
            <person name="Sims D."/>
            <person name="Meinche L."/>
            <person name="Brettin T."/>
            <person name="Detter J.C."/>
            <person name="Han C."/>
            <person name="Larimer F."/>
            <person name="Land M."/>
            <person name="Hauser L."/>
            <person name="Markowitz V."/>
            <person name="Cheng J.-F."/>
            <person name="Hugenholtz P."/>
            <person name="Woyke T."/>
            <person name="Wu D."/>
            <person name="Spring S."/>
            <person name="Klenk H.-P."/>
            <person name="Eisen J.A."/>
        </authorList>
    </citation>
    <scope>NUCLEOTIDE SEQUENCE [LARGE SCALE GENOMIC DNA]</scope>
    <source>
        <strain evidence="3">ATCC 43595 / DSM 2588 / LMG 13176 / NBRC 15968 / NCIMB 11800 / UQM 2034</strain>
    </source>
</reference>
<dbReference type="Proteomes" id="UP000002215">
    <property type="component" value="Chromosome"/>
</dbReference>
<dbReference type="Gene3D" id="1.50.10.20">
    <property type="match status" value="1"/>
</dbReference>
<dbReference type="PRINTS" id="PR01950">
    <property type="entry name" value="LANCSUPER"/>
</dbReference>
<evidence type="ECO:0000256" key="1">
    <source>
        <dbReference type="PIRSR" id="PIRSR607822-1"/>
    </source>
</evidence>
<feature type="binding site" evidence="1">
    <location>
        <position position="260"/>
    </location>
    <ligand>
        <name>Zn(2+)</name>
        <dbReference type="ChEBI" id="CHEBI:29105"/>
    </ligand>
</feature>
<organism evidence="2 3">
    <name type="scientific">Chitinophaga pinensis (strain ATCC 43595 / DSM 2588 / LMG 13176 / NBRC 15968 / NCIMB 11800 / UQM 2034)</name>
    <dbReference type="NCBI Taxonomy" id="485918"/>
    <lineage>
        <taxon>Bacteria</taxon>
        <taxon>Pseudomonadati</taxon>
        <taxon>Bacteroidota</taxon>
        <taxon>Chitinophagia</taxon>
        <taxon>Chitinophagales</taxon>
        <taxon>Chitinophagaceae</taxon>
        <taxon>Chitinophaga</taxon>
    </lineage>
</organism>
<proteinExistence type="predicted"/>
<dbReference type="KEGG" id="cpi:Cpin_3397"/>
<dbReference type="GO" id="GO:0046872">
    <property type="term" value="F:metal ion binding"/>
    <property type="evidence" value="ECO:0007669"/>
    <property type="project" value="UniProtKB-KW"/>
</dbReference>
<dbReference type="SUPFAM" id="SSF158745">
    <property type="entry name" value="LanC-like"/>
    <property type="match status" value="1"/>
</dbReference>
<dbReference type="SMART" id="SM01260">
    <property type="entry name" value="LANC_like"/>
    <property type="match status" value="1"/>
</dbReference>
<reference evidence="2 3" key="2">
    <citation type="journal article" date="2010" name="Stand. Genomic Sci.">
        <title>Complete genome sequence of Chitinophaga pinensis type strain (UQM 2034).</title>
        <authorList>
            <person name="Glavina Del Rio T."/>
            <person name="Abt B."/>
            <person name="Spring S."/>
            <person name="Lapidus A."/>
            <person name="Nolan M."/>
            <person name="Tice H."/>
            <person name="Copeland A."/>
            <person name="Cheng J.F."/>
            <person name="Chen F."/>
            <person name="Bruce D."/>
            <person name="Goodwin L."/>
            <person name="Pitluck S."/>
            <person name="Ivanova N."/>
            <person name="Mavromatis K."/>
            <person name="Mikhailova N."/>
            <person name="Pati A."/>
            <person name="Chen A."/>
            <person name="Palaniappan K."/>
            <person name="Land M."/>
            <person name="Hauser L."/>
            <person name="Chang Y.J."/>
            <person name="Jeffries C.D."/>
            <person name="Chain P."/>
            <person name="Saunders E."/>
            <person name="Detter J.C."/>
            <person name="Brettin T."/>
            <person name="Rohde M."/>
            <person name="Goker M."/>
            <person name="Bristow J."/>
            <person name="Eisen J.A."/>
            <person name="Markowitz V."/>
            <person name="Hugenholtz P."/>
            <person name="Kyrpides N.C."/>
            <person name="Klenk H.P."/>
            <person name="Lucas S."/>
        </authorList>
    </citation>
    <scope>NUCLEOTIDE SEQUENCE [LARGE SCALE GENOMIC DNA]</scope>
    <source>
        <strain evidence="3">ATCC 43595 / DSM 2588 / LMG 13176 / NBRC 15968 / NCIMB 11800 / UQM 2034</strain>
    </source>
</reference>
<gene>
    <name evidence="2" type="ordered locus">Cpin_3397</name>
</gene>
<dbReference type="AlphaFoldDB" id="A0A979G4T6"/>
<dbReference type="RefSeq" id="WP_012791040.1">
    <property type="nucleotide sequence ID" value="NC_013132.1"/>
</dbReference>
<dbReference type="PRINTS" id="PR01955">
    <property type="entry name" value="LANCFRANKIA"/>
</dbReference>
<accession>A0A979G4T6</accession>
<protein>
    <submittedName>
        <fullName evidence="2">Lanthionine synthetase C family protein</fullName>
    </submittedName>
</protein>
<feature type="binding site" evidence="1">
    <location>
        <position position="310"/>
    </location>
    <ligand>
        <name>Zn(2+)</name>
        <dbReference type="ChEBI" id="CHEBI:29105"/>
    </ligand>
</feature>
<dbReference type="InterPro" id="IPR033889">
    <property type="entry name" value="LanC"/>
</dbReference>
<evidence type="ECO:0000313" key="3">
    <source>
        <dbReference type="Proteomes" id="UP000002215"/>
    </source>
</evidence>
<feature type="binding site" evidence="1">
    <location>
        <position position="311"/>
    </location>
    <ligand>
        <name>Zn(2+)</name>
        <dbReference type="ChEBI" id="CHEBI:29105"/>
    </ligand>
</feature>
<keyword evidence="1" id="KW-0862">Zinc</keyword>